<dbReference type="PANTHER" id="PTHR34108:SF1">
    <property type="entry name" value="SEPTUM SITE-DETERMINING PROTEIN MINC"/>
    <property type="match status" value="1"/>
</dbReference>
<evidence type="ECO:0000259" key="8">
    <source>
        <dbReference type="Pfam" id="PF05209"/>
    </source>
</evidence>
<dbReference type="InterPro" id="IPR005526">
    <property type="entry name" value="Septum_form_inhib_MinC_C"/>
</dbReference>
<dbReference type="AlphaFoldDB" id="A0A4D6XQU7"/>
<evidence type="ECO:0000256" key="2">
    <source>
        <dbReference type="ARBA" id="ARBA00022618"/>
    </source>
</evidence>
<accession>A0A4D6XQU7</accession>
<evidence type="ECO:0000256" key="4">
    <source>
        <dbReference type="ARBA" id="ARBA00023306"/>
    </source>
</evidence>
<keyword evidence="2 6" id="KW-0132">Cell division</keyword>
<dbReference type="InterPro" id="IPR013033">
    <property type="entry name" value="MinC"/>
</dbReference>
<evidence type="ECO:0000259" key="7">
    <source>
        <dbReference type="Pfam" id="PF03775"/>
    </source>
</evidence>
<sequence>MFNQVIKLKSNNFTLLVLYLQNDSTKKIKYALQKKIQESPSFFKNAPVILNISQLSCKIDWSSIKYIIQSLKLKIIGFIKCENKKLNKTILDSGIPVFLKKNNFKHSIHIQKKKKTIDLKSNLFFKNKVIKKPIRSGQQIYSSNSNIIIINNVNEGSEIISDGNIHIYGKLKGKALAGIQGNTKCYIFCTELFAEIISICGQFLLLDQIPSELIGKSVQCYIQNGVIKLLKI</sequence>
<comment type="function">
    <text evidence="5 6">Cell division inhibitor that blocks the formation of polar Z ring septums. Rapidly oscillates between the poles of the cell to destabilize FtsZ filaments that have formed before they mature into polar Z rings. Prevents FtsZ polymerization.</text>
</comment>
<name>A0A4D6XQU7_9GAMM</name>
<feature type="domain" description="Septum formation inhibitor MinC N-terminal" evidence="8">
    <location>
        <begin position="6"/>
        <end position="73"/>
    </location>
</feature>
<keyword evidence="3 6" id="KW-0717">Septation</keyword>
<keyword evidence="4 6" id="KW-0131">Cell cycle</keyword>
<gene>
    <name evidence="6 9" type="primary">minC</name>
    <name evidence="9" type="ORF">D9V65_01325</name>
</gene>
<evidence type="ECO:0000256" key="3">
    <source>
        <dbReference type="ARBA" id="ARBA00023210"/>
    </source>
</evidence>
<evidence type="ECO:0000313" key="10">
    <source>
        <dbReference type="Proteomes" id="UP000298677"/>
    </source>
</evidence>
<dbReference type="InterPro" id="IPR007874">
    <property type="entry name" value="MinC_N"/>
</dbReference>
<keyword evidence="10" id="KW-1185">Reference proteome</keyword>
<reference evidence="9 10" key="1">
    <citation type="submission" date="2018-10" db="EMBL/GenBank/DDBJ databases">
        <title>Comparative functional genomics of the obligate endosymbiont Buchnera aphidicola.</title>
        <authorList>
            <person name="Chong R.A."/>
        </authorList>
    </citation>
    <scope>NUCLEOTIDE SEQUENCE [LARGE SCALE GENOMIC DNA]</scope>
    <source>
        <strain evidence="9 10">Aoe</strain>
    </source>
</reference>
<dbReference type="OrthoDB" id="9794530at2"/>
<dbReference type="Gene3D" id="2.160.20.70">
    <property type="match status" value="1"/>
</dbReference>
<organism evidence="9 10">
    <name type="scientific">Buchnera aphidicola</name>
    <name type="common">Anoecia oenotherae</name>
    <dbReference type="NCBI Taxonomy" id="1241833"/>
    <lineage>
        <taxon>Bacteria</taxon>
        <taxon>Pseudomonadati</taxon>
        <taxon>Pseudomonadota</taxon>
        <taxon>Gammaproteobacteria</taxon>
        <taxon>Enterobacterales</taxon>
        <taxon>Erwiniaceae</taxon>
        <taxon>Buchnera</taxon>
    </lineage>
</organism>
<dbReference type="RefSeq" id="WP_158341787.1">
    <property type="nucleotide sequence ID" value="NZ_CP033012.1"/>
</dbReference>
<dbReference type="Pfam" id="PF03775">
    <property type="entry name" value="MinC_C"/>
    <property type="match status" value="1"/>
</dbReference>
<dbReference type="SUPFAM" id="SSF63848">
    <property type="entry name" value="Cell-division inhibitor MinC, C-terminal domain"/>
    <property type="match status" value="1"/>
</dbReference>
<dbReference type="GO" id="GO:1901891">
    <property type="term" value="P:regulation of cell septum assembly"/>
    <property type="evidence" value="ECO:0007669"/>
    <property type="project" value="InterPro"/>
</dbReference>
<protein>
    <recommendedName>
        <fullName evidence="6">Probable septum site-determining protein MinC</fullName>
    </recommendedName>
</protein>
<evidence type="ECO:0000313" key="9">
    <source>
        <dbReference type="EMBL" id="QCI19383.1"/>
    </source>
</evidence>
<dbReference type="Proteomes" id="UP000298677">
    <property type="component" value="Chromosome"/>
</dbReference>
<dbReference type="InterPro" id="IPR036145">
    <property type="entry name" value="MinC_C_sf"/>
</dbReference>
<comment type="similarity">
    <text evidence="1 6">Belongs to the MinC family.</text>
</comment>
<dbReference type="PANTHER" id="PTHR34108">
    <property type="entry name" value="SEPTUM SITE-DETERMINING PROTEIN MINC"/>
    <property type="match status" value="1"/>
</dbReference>
<dbReference type="InterPro" id="IPR016098">
    <property type="entry name" value="CAP/MinC_C"/>
</dbReference>
<evidence type="ECO:0000256" key="6">
    <source>
        <dbReference type="HAMAP-Rule" id="MF_00267"/>
    </source>
</evidence>
<dbReference type="EMBL" id="CP033012">
    <property type="protein sequence ID" value="QCI19383.1"/>
    <property type="molecule type" value="Genomic_DNA"/>
</dbReference>
<evidence type="ECO:0000256" key="5">
    <source>
        <dbReference type="ARBA" id="ARBA00025606"/>
    </source>
</evidence>
<evidence type="ECO:0000256" key="1">
    <source>
        <dbReference type="ARBA" id="ARBA00006291"/>
    </source>
</evidence>
<comment type="subunit">
    <text evidence="6">Interacts with MinD and FtsZ.</text>
</comment>
<feature type="domain" description="Septum formation inhibitor MinC C-terminal" evidence="7">
    <location>
        <begin position="129"/>
        <end position="227"/>
    </location>
</feature>
<dbReference type="GO" id="GO:0000917">
    <property type="term" value="P:division septum assembly"/>
    <property type="evidence" value="ECO:0007669"/>
    <property type="project" value="UniProtKB-KW"/>
</dbReference>
<dbReference type="NCBIfam" id="TIGR01222">
    <property type="entry name" value="minC"/>
    <property type="match status" value="1"/>
</dbReference>
<dbReference type="GO" id="GO:0000902">
    <property type="term" value="P:cell morphogenesis"/>
    <property type="evidence" value="ECO:0007669"/>
    <property type="project" value="InterPro"/>
</dbReference>
<dbReference type="Gene3D" id="3.30.70.260">
    <property type="match status" value="1"/>
</dbReference>
<proteinExistence type="inferred from homology"/>
<dbReference type="HAMAP" id="MF_00267">
    <property type="entry name" value="MinC"/>
    <property type="match status" value="1"/>
</dbReference>
<dbReference type="GO" id="GO:0051302">
    <property type="term" value="P:regulation of cell division"/>
    <property type="evidence" value="ECO:0007669"/>
    <property type="project" value="InterPro"/>
</dbReference>
<dbReference type="Pfam" id="PF05209">
    <property type="entry name" value="MinC_N"/>
    <property type="match status" value="1"/>
</dbReference>